<proteinExistence type="predicted"/>
<gene>
    <name evidence="2" type="ORF">DBRI00130_LOCUS12956</name>
</gene>
<reference evidence="2" key="1">
    <citation type="submission" date="2021-01" db="EMBL/GenBank/DDBJ databases">
        <authorList>
            <person name="Corre E."/>
            <person name="Pelletier E."/>
            <person name="Niang G."/>
            <person name="Scheremetjew M."/>
            <person name="Finn R."/>
            <person name="Kale V."/>
            <person name="Holt S."/>
            <person name="Cochrane G."/>
            <person name="Meng A."/>
            <person name="Brown T."/>
            <person name="Cohen L."/>
        </authorList>
    </citation>
    <scope>NUCLEOTIDE SEQUENCE</scope>
    <source>
        <strain evidence="2">GSO104</strain>
    </source>
</reference>
<dbReference type="EMBL" id="HBNS01016144">
    <property type="protein sequence ID" value="CAE4603466.1"/>
    <property type="molecule type" value="Transcribed_RNA"/>
</dbReference>
<dbReference type="AlphaFoldDB" id="A0A7S4VKD6"/>
<sequence length="306" mass="34100">MMTLTSTVLPFLLTIYSFLCESSDAFIQYFVPVVPHIRKGSAHFTPAIRLRASSFVEIARTSSVDVSKASSELQSLLLDRWNGKSESVDTLEKIERIEKIIDQLIQGQVEYDENDCLYGPLYATIYTTGVKTKPLWEQFASLATADKKNISGQKYFKDSNGDGKVINYSEVYGRSFHIRADGNVALRTPLELIEATPKPATPQSPIDSLTSFLNNIGGKNKNMPAPKKLSKCPTDYLATVTKASFNLFGKSLDLPVKGTGIARLLYADPNLRIFVSVTENDWEQTAGLKVVQVRIDLVEEEWEELS</sequence>
<evidence type="ECO:0000313" key="2">
    <source>
        <dbReference type="EMBL" id="CAE4603466.1"/>
    </source>
</evidence>
<evidence type="ECO:0000256" key="1">
    <source>
        <dbReference type="SAM" id="SignalP"/>
    </source>
</evidence>
<evidence type="ECO:0008006" key="3">
    <source>
        <dbReference type="Google" id="ProtNLM"/>
    </source>
</evidence>
<keyword evidence="1" id="KW-0732">Signal</keyword>
<accession>A0A7S4VKD6</accession>
<name>A0A7S4VKD6_9STRA</name>
<organism evidence="2">
    <name type="scientific">Ditylum brightwellii</name>
    <dbReference type="NCBI Taxonomy" id="49249"/>
    <lineage>
        <taxon>Eukaryota</taxon>
        <taxon>Sar</taxon>
        <taxon>Stramenopiles</taxon>
        <taxon>Ochrophyta</taxon>
        <taxon>Bacillariophyta</taxon>
        <taxon>Mediophyceae</taxon>
        <taxon>Lithodesmiophycidae</taxon>
        <taxon>Lithodesmiales</taxon>
        <taxon>Lithodesmiaceae</taxon>
        <taxon>Ditylum</taxon>
    </lineage>
</organism>
<protein>
    <recommendedName>
        <fullName evidence="3">Plastid lipid-associated protein/fibrillin conserved domain-containing protein</fullName>
    </recommendedName>
</protein>
<feature type="signal peptide" evidence="1">
    <location>
        <begin position="1"/>
        <end position="25"/>
    </location>
</feature>
<feature type="chain" id="PRO_5030985533" description="Plastid lipid-associated protein/fibrillin conserved domain-containing protein" evidence="1">
    <location>
        <begin position="26"/>
        <end position="306"/>
    </location>
</feature>